<evidence type="ECO:0000313" key="3">
    <source>
        <dbReference type="Proteomes" id="UP000244792"/>
    </source>
</evidence>
<feature type="region of interest" description="Disordered" evidence="1">
    <location>
        <begin position="1"/>
        <end position="27"/>
    </location>
</feature>
<protein>
    <submittedName>
        <fullName evidence="2">SprA-related family protein</fullName>
    </submittedName>
</protein>
<sequence length="177" mass="18614">MSEASNVSMPGVISSSGNSSVSNIANLNNSSGSSLVSSLKQKFSAQVELEIEQLRKRDQEVRAHEQAHIAASGGLAASGPNYVYVTGPDGKLYAVGGDVTIDVSPVPNNPDATIQKMQTVIRAALAPAEPSSQDYTVASQAQMIIMQAQEQKAIIESHKLQSAISGNHNKKNINAIL</sequence>
<proteinExistence type="predicted"/>
<dbReference type="KEGG" id="taci:TDSAC_0335"/>
<dbReference type="AlphaFoldDB" id="A0A2R4VYW9"/>
<dbReference type="Pfam" id="PF12118">
    <property type="entry name" value="SprA-related"/>
    <property type="match status" value="1"/>
</dbReference>
<name>A0A2R4VYW9_THEAF</name>
<dbReference type="RefSeq" id="WP_108308383.1">
    <property type="nucleotide sequence ID" value="NZ_CP020921.1"/>
</dbReference>
<keyword evidence="3" id="KW-1185">Reference proteome</keyword>
<evidence type="ECO:0000313" key="2">
    <source>
        <dbReference type="EMBL" id="AWB09712.1"/>
    </source>
</evidence>
<dbReference type="OrthoDB" id="292377at2"/>
<dbReference type="InterPro" id="IPR021973">
    <property type="entry name" value="SprA-related"/>
</dbReference>
<gene>
    <name evidence="2" type="ORF">TDSAC_0335</name>
</gene>
<dbReference type="EMBL" id="CP020921">
    <property type="protein sequence ID" value="AWB09712.1"/>
    <property type="molecule type" value="Genomic_DNA"/>
</dbReference>
<reference evidence="2 3" key="1">
    <citation type="submission" date="2017-04" db="EMBL/GenBank/DDBJ databases">
        <title>Genomic insights into metabolism of Thermodesulfobium acidiphilum.</title>
        <authorList>
            <person name="Toshchakov S.V."/>
            <person name="Frolov E.N."/>
            <person name="Kublanov I.V."/>
            <person name="Samarov N.I."/>
            <person name="Novikov A."/>
            <person name="Lebedinsky A.V."/>
            <person name="Bonch-Osmolovskaya E.A."/>
            <person name="Chernyh N.A."/>
        </authorList>
    </citation>
    <scope>NUCLEOTIDE SEQUENCE [LARGE SCALE GENOMIC DNA]</scope>
    <source>
        <strain evidence="2 3">3127-1</strain>
    </source>
</reference>
<evidence type="ECO:0000256" key="1">
    <source>
        <dbReference type="SAM" id="MobiDB-lite"/>
    </source>
</evidence>
<accession>A0A2R4VYW9</accession>
<dbReference type="Proteomes" id="UP000244792">
    <property type="component" value="Chromosome"/>
</dbReference>
<organism evidence="2 3">
    <name type="scientific">Thermodesulfobium acidiphilum</name>
    <dbReference type="NCBI Taxonomy" id="1794699"/>
    <lineage>
        <taxon>Bacteria</taxon>
        <taxon>Pseudomonadati</taxon>
        <taxon>Thermodesulfobiota</taxon>
        <taxon>Thermodesulfobiia</taxon>
        <taxon>Thermodesulfobiales</taxon>
        <taxon>Thermodesulfobiaceae</taxon>
        <taxon>Thermodesulfobium</taxon>
    </lineage>
</organism>
<feature type="compositionally biased region" description="Low complexity" evidence="1">
    <location>
        <begin position="11"/>
        <end position="27"/>
    </location>
</feature>